<dbReference type="Pfam" id="PF14441">
    <property type="entry name" value="OTT_1508_deam"/>
    <property type="match status" value="1"/>
</dbReference>
<keyword evidence="1" id="KW-0479">Metal-binding</keyword>
<keyword evidence="2" id="KW-0863">Zinc-finger</keyword>
<name>A0AAJ0FKQ9_9PEZI</name>
<keyword evidence="6" id="KW-1185">Reference proteome</keyword>
<protein>
    <recommendedName>
        <fullName evidence="4">MYND-type domain-containing protein</fullName>
    </recommendedName>
</protein>
<evidence type="ECO:0000256" key="3">
    <source>
        <dbReference type="ARBA" id="ARBA00022833"/>
    </source>
</evidence>
<evidence type="ECO:0000256" key="2">
    <source>
        <dbReference type="ARBA" id="ARBA00022771"/>
    </source>
</evidence>
<dbReference type="GeneID" id="85307863"/>
<evidence type="ECO:0000313" key="5">
    <source>
        <dbReference type="EMBL" id="KAK1766618.1"/>
    </source>
</evidence>
<keyword evidence="3" id="KW-0862">Zinc</keyword>
<comment type="caution">
    <text evidence="5">The sequence shown here is derived from an EMBL/GenBank/DDBJ whole genome shotgun (WGS) entry which is preliminary data.</text>
</comment>
<evidence type="ECO:0000256" key="1">
    <source>
        <dbReference type="ARBA" id="ARBA00022723"/>
    </source>
</evidence>
<dbReference type="Gene3D" id="6.10.140.2220">
    <property type="match status" value="1"/>
</dbReference>
<gene>
    <name evidence="5" type="ORF">QBC33DRAFT_453279</name>
</gene>
<dbReference type="SUPFAM" id="SSF144232">
    <property type="entry name" value="HIT/MYND zinc finger-like"/>
    <property type="match status" value="1"/>
</dbReference>
<dbReference type="PROSITE" id="PS01360">
    <property type="entry name" value="ZF_MYND_1"/>
    <property type="match status" value="1"/>
</dbReference>
<evidence type="ECO:0000313" key="6">
    <source>
        <dbReference type="Proteomes" id="UP001244011"/>
    </source>
</evidence>
<organism evidence="5 6">
    <name type="scientific">Phialemonium atrogriseum</name>
    <dbReference type="NCBI Taxonomy" id="1093897"/>
    <lineage>
        <taxon>Eukaryota</taxon>
        <taxon>Fungi</taxon>
        <taxon>Dikarya</taxon>
        <taxon>Ascomycota</taxon>
        <taxon>Pezizomycotina</taxon>
        <taxon>Sordariomycetes</taxon>
        <taxon>Sordariomycetidae</taxon>
        <taxon>Cephalothecales</taxon>
        <taxon>Cephalothecaceae</taxon>
        <taxon>Phialemonium</taxon>
    </lineage>
</organism>
<dbReference type="InterPro" id="IPR002893">
    <property type="entry name" value="Znf_MYND"/>
</dbReference>
<feature type="domain" description="MYND-type" evidence="4">
    <location>
        <begin position="543"/>
        <end position="579"/>
    </location>
</feature>
<reference evidence="5" key="1">
    <citation type="submission" date="2023-06" db="EMBL/GenBank/DDBJ databases">
        <title>Genome-scale phylogeny and comparative genomics of the fungal order Sordariales.</title>
        <authorList>
            <consortium name="Lawrence Berkeley National Laboratory"/>
            <person name="Hensen N."/>
            <person name="Bonometti L."/>
            <person name="Westerberg I."/>
            <person name="Brannstrom I.O."/>
            <person name="Guillou S."/>
            <person name="Cros-Aarteil S."/>
            <person name="Calhoun S."/>
            <person name="Haridas S."/>
            <person name="Kuo A."/>
            <person name="Mondo S."/>
            <person name="Pangilinan J."/>
            <person name="Riley R."/>
            <person name="Labutti K."/>
            <person name="Andreopoulos B."/>
            <person name="Lipzen A."/>
            <person name="Chen C."/>
            <person name="Yanf M."/>
            <person name="Daum C."/>
            <person name="Ng V."/>
            <person name="Clum A."/>
            <person name="Steindorff A."/>
            <person name="Ohm R."/>
            <person name="Martin F."/>
            <person name="Silar P."/>
            <person name="Natvig D."/>
            <person name="Lalanne C."/>
            <person name="Gautier V."/>
            <person name="Ament-Velasquez S.L."/>
            <person name="Kruys A."/>
            <person name="Hutchinson M.I."/>
            <person name="Powell A.J."/>
            <person name="Barry K."/>
            <person name="Miller A.N."/>
            <person name="Grigoriev I.V."/>
            <person name="Debuchy R."/>
            <person name="Gladieux P."/>
            <person name="Thoren M.H."/>
            <person name="Johannesson H."/>
        </authorList>
    </citation>
    <scope>NUCLEOTIDE SEQUENCE</scope>
    <source>
        <strain evidence="5">8032-3</strain>
    </source>
</reference>
<dbReference type="Proteomes" id="UP001244011">
    <property type="component" value="Unassembled WGS sequence"/>
</dbReference>
<sequence>MSASFPWEFHGLEESRFEAYAKLLRLRNGGQVEEASDFSEMPDEQMELAEPDDTDSVNVNTLSQFDDNSLKRAILDRLSEIVANEKGGAYVSSSLMIEWPDRVDILVARNNGIKEGDPVLHMLETLASSLRDITRLDLSDPVAIETRQNLWTSLVRSYNPRLLNYMIEAKQALKKTSLRAAEEEAPALHDHQPSLLSDLEEFRALVNDVVRSSTQDGLDQAVQSAYRMCFLYTEQDFAKITGNNANTRSLRNALGFLGRLRTCFDTLVKGAERLSNFQSLRILPATGLSTSGSRSKRRNPADNWSVGKTFSSLGLTLDDKTVASVIGTGRGKESWTKNRLLQKFDKLKTPVSGVHAEVQVVLAAARHDCTGALVFKYVGCSKRSCFLCSRFVQNYGSFTTRGCHGKLYNLWTVPEFSWSGEEERLKLAKTLKHVERAMKDSIRNGRTGGLVPTQESTVGGSSIATIRRQFGTPHMTSLVLQHLRSQREAVMAGASKEGGIESPVQKLPSDDGYEANHELPLPEQTQSQYPRMMPTSEQIRGQCYICVRETSRRCSLCNLGWFCSQACQDQMSLPHLAKCSARSITTADILYDDVVKDQIPEDQQTREHFGFSRCRHWREESHLFGLYQGLLHHLGISPIQLNEWQRKGDLVSKIIDAFSKVPEQRRGGYFPWFLRNQRVLDHSTPPLQLDGKDNPLQQAVDAARSYLDPEDRDKDFRQFEPPAKSYCFIFYAMALDSAHPNPNWAELDMWYDFGFAVSTNESCESGIGALYGKLVGGNKIERDYDRSLGYGYRSVPDLPTCSFDEFWRAWQNGSLAKVFDKYGLGDALDGNPAQRQHRIAARHLRGFISVPMERHGLRPSVWRLQHLLALGDNEPMSSFPKIEAAAQEYGFARHLDARTRIALRQFYRRLLDEGDPLDVHEAKNRSELLEYAESCLGDIDDRVRDVLRKLGPTR</sequence>
<dbReference type="EMBL" id="MU839011">
    <property type="protein sequence ID" value="KAK1766618.1"/>
    <property type="molecule type" value="Genomic_DNA"/>
</dbReference>
<proteinExistence type="predicted"/>
<dbReference type="RefSeq" id="XP_060282831.1">
    <property type="nucleotide sequence ID" value="XM_060424676.1"/>
</dbReference>
<accession>A0AAJ0FKQ9</accession>
<dbReference type="GO" id="GO:0008270">
    <property type="term" value="F:zinc ion binding"/>
    <property type="evidence" value="ECO:0007669"/>
    <property type="project" value="UniProtKB-KW"/>
</dbReference>
<dbReference type="InterPro" id="IPR027796">
    <property type="entry name" value="OTT_1508_deam-like"/>
</dbReference>
<evidence type="ECO:0000259" key="4">
    <source>
        <dbReference type="PROSITE" id="PS01360"/>
    </source>
</evidence>
<dbReference type="AlphaFoldDB" id="A0AAJ0FKQ9"/>